<evidence type="ECO:0000313" key="2">
    <source>
        <dbReference type="EMBL" id="KAJ3652897.1"/>
    </source>
</evidence>
<accession>A0AA38MDS8</accession>
<protein>
    <recommendedName>
        <fullName evidence="4">Protein takeout</fullName>
    </recommendedName>
</protein>
<reference evidence="2" key="1">
    <citation type="journal article" date="2023" name="G3 (Bethesda)">
        <title>Whole genome assemblies of Zophobas morio and Tenebrio molitor.</title>
        <authorList>
            <person name="Kaur S."/>
            <person name="Stinson S.A."/>
            <person name="diCenzo G.C."/>
        </authorList>
    </citation>
    <scope>NUCLEOTIDE SEQUENCE</scope>
    <source>
        <strain evidence="2">QUZm001</strain>
    </source>
</reference>
<dbReference type="PANTHER" id="PTHR11008">
    <property type="entry name" value="PROTEIN TAKEOUT-LIKE PROTEIN"/>
    <property type="match status" value="1"/>
</dbReference>
<dbReference type="Pfam" id="PF06585">
    <property type="entry name" value="JHBP"/>
    <property type="match status" value="1"/>
</dbReference>
<comment type="caution">
    <text evidence="2">The sequence shown here is derived from an EMBL/GenBank/DDBJ whole genome shotgun (WGS) entry which is preliminary data.</text>
</comment>
<feature type="signal peptide" evidence="1">
    <location>
        <begin position="1"/>
        <end position="17"/>
    </location>
</feature>
<evidence type="ECO:0008006" key="4">
    <source>
        <dbReference type="Google" id="ProtNLM"/>
    </source>
</evidence>
<gene>
    <name evidence="2" type="ORF">Zmor_018825</name>
</gene>
<dbReference type="InterPro" id="IPR038606">
    <property type="entry name" value="To_sf"/>
</dbReference>
<dbReference type="GO" id="GO:0005615">
    <property type="term" value="C:extracellular space"/>
    <property type="evidence" value="ECO:0007669"/>
    <property type="project" value="TreeGrafter"/>
</dbReference>
<dbReference type="Gene3D" id="3.15.10.30">
    <property type="entry name" value="Haemolymph juvenile hormone binding protein"/>
    <property type="match status" value="1"/>
</dbReference>
<dbReference type="EMBL" id="JALNTZ010000005">
    <property type="protein sequence ID" value="KAJ3652897.1"/>
    <property type="molecule type" value="Genomic_DNA"/>
</dbReference>
<organism evidence="2 3">
    <name type="scientific">Zophobas morio</name>
    <dbReference type="NCBI Taxonomy" id="2755281"/>
    <lineage>
        <taxon>Eukaryota</taxon>
        <taxon>Metazoa</taxon>
        <taxon>Ecdysozoa</taxon>
        <taxon>Arthropoda</taxon>
        <taxon>Hexapoda</taxon>
        <taxon>Insecta</taxon>
        <taxon>Pterygota</taxon>
        <taxon>Neoptera</taxon>
        <taxon>Endopterygota</taxon>
        <taxon>Coleoptera</taxon>
        <taxon>Polyphaga</taxon>
        <taxon>Cucujiformia</taxon>
        <taxon>Tenebrionidae</taxon>
        <taxon>Zophobas</taxon>
    </lineage>
</organism>
<dbReference type="PANTHER" id="PTHR11008:SF32">
    <property type="entry name" value="CIRCADIAN CLOCK-CONTROLLED PROTEIN DAYWAKE-RELATED"/>
    <property type="match status" value="1"/>
</dbReference>
<feature type="chain" id="PRO_5041235440" description="Protein takeout" evidence="1">
    <location>
        <begin position="18"/>
        <end position="246"/>
    </location>
</feature>
<evidence type="ECO:0000256" key="1">
    <source>
        <dbReference type="SAM" id="SignalP"/>
    </source>
</evidence>
<sequence length="246" mass="27976">MNSLLVCVVTLATFCNCLQFPSSFKKCDKRRSDFNDCLSGVVYDTLRILDKPLKSHGLPSLHDVEFPSDAFLEIGNSTYGLLQKISNYRLIGLSKPQSVKTRLDFGPLISTLTIEASYPELTWECQYEGHGTAVLLPLNVITPVELIMDNPTFIFTIKLEEYYKGAVYFKAVESELDMNRADGIKYDFKRLFQNRRLNHEFNSAMNEKGLQILGIFKHLQGIFAPHVTSIFNSFLEKVPVAELFVE</sequence>
<evidence type="ECO:0000313" key="3">
    <source>
        <dbReference type="Proteomes" id="UP001168821"/>
    </source>
</evidence>
<dbReference type="SMART" id="SM00700">
    <property type="entry name" value="JHBP"/>
    <property type="match status" value="1"/>
</dbReference>
<dbReference type="AlphaFoldDB" id="A0AA38MDS8"/>
<dbReference type="Proteomes" id="UP001168821">
    <property type="component" value="Unassembled WGS sequence"/>
</dbReference>
<dbReference type="InterPro" id="IPR010562">
    <property type="entry name" value="Haemolymph_juvenile_hormone-bd"/>
</dbReference>
<keyword evidence="3" id="KW-1185">Reference proteome</keyword>
<keyword evidence="1" id="KW-0732">Signal</keyword>
<proteinExistence type="predicted"/>
<name>A0AA38MDS8_9CUCU</name>